<dbReference type="OrthoDB" id="980982at2"/>
<proteinExistence type="predicted"/>
<keyword evidence="2" id="KW-1185">Reference proteome</keyword>
<evidence type="ECO:0000313" key="2">
    <source>
        <dbReference type="Proteomes" id="UP000198432"/>
    </source>
</evidence>
<protein>
    <submittedName>
        <fullName evidence="1">Uncharacterized protein</fullName>
    </submittedName>
</protein>
<dbReference type="AlphaFoldDB" id="A0A239JUR0"/>
<reference evidence="2" key="1">
    <citation type="submission" date="2017-06" db="EMBL/GenBank/DDBJ databases">
        <authorList>
            <person name="Varghese N."/>
            <person name="Submissions S."/>
        </authorList>
    </citation>
    <scope>NUCLEOTIDE SEQUENCE [LARGE SCALE GENOMIC DNA]</scope>
    <source>
        <strain evidence="2">NKM1</strain>
    </source>
</reference>
<dbReference type="RefSeq" id="WP_144266355.1">
    <property type="nucleotide sequence ID" value="NZ_FZOQ01000024.1"/>
</dbReference>
<gene>
    <name evidence="1" type="ORF">SAMN06296052_1244</name>
</gene>
<name>A0A239JUR0_9BACT</name>
<accession>A0A239JUR0</accession>
<sequence length="183" mass="21068">MNYLFKYGSVLLLLALTIVACRKEPSYSDVPHIEFDRVEQYTYTKNRITFDSLVLVVDFQDGDGNLGLARVASGESDPDFLPPFDQSSPYFNNFFVNLQVKRDGQYVPYPLGQYLNLNGRFPRLSSDEKNEALEGEIKYTLTNFSDDIFDSNDTVRFEIFIYDRAQNKSNVVYTDDVVLFQGQ</sequence>
<dbReference type="PROSITE" id="PS51257">
    <property type="entry name" value="PROKAR_LIPOPROTEIN"/>
    <property type="match status" value="1"/>
</dbReference>
<evidence type="ECO:0000313" key="1">
    <source>
        <dbReference type="EMBL" id="SNT09676.1"/>
    </source>
</evidence>
<dbReference type="Proteomes" id="UP000198432">
    <property type="component" value="Unassembled WGS sequence"/>
</dbReference>
<organism evidence="1 2">
    <name type="scientific">Pontibacter ummariensis</name>
    <dbReference type="NCBI Taxonomy" id="1610492"/>
    <lineage>
        <taxon>Bacteria</taxon>
        <taxon>Pseudomonadati</taxon>
        <taxon>Bacteroidota</taxon>
        <taxon>Cytophagia</taxon>
        <taxon>Cytophagales</taxon>
        <taxon>Hymenobacteraceae</taxon>
        <taxon>Pontibacter</taxon>
    </lineage>
</organism>
<dbReference type="EMBL" id="FZOQ01000024">
    <property type="protein sequence ID" value="SNT09676.1"/>
    <property type="molecule type" value="Genomic_DNA"/>
</dbReference>